<keyword evidence="1" id="KW-0472">Membrane</keyword>
<sequence length="63" mass="7154">MTVNDALRLIAGFFVLLSILLAYFFHPAWLLFTGFVALNLMQSAFTRWCPMMTILRKAGLKDG</sequence>
<evidence type="ECO:0000256" key="1">
    <source>
        <dbReference type="SAM" id="Phobius"/>
    </source>
</evidence>
<name>A0A4R7K240_9GAMM</name>
<comment type="caution">
    <text evidence="3">The sequence shown here is derived from an EMBL/GenBank/DDBJ whole genome shotgun (WGS) entry which is preliminary data.</text>
</comment>
<dbReference type="Proteomes" id="UP000295830">
    <property type="component" value="Unassembled WGS sequence"/>
</dbReference>
<evidence type="ECO:0000313" key="4">
    <source>
        <dbReference type="Proteomes" id="UP000295830"/>
    </source>
</evidence>
<dbReference type="OrthoDB" id="9799383at2"/>
<dbReference type="EMBL" id="SOAX01000001">
    <property type="protein sequence ID" value="TDT44536.1"/>
    <property type="molecule type" value="Genomic_DNA"/>
</dbReference>
<gene>
    <name evidence="3" type="ORF">DES49_0646</name>
</gene>
<dbReference type="AlphaFoldDB" id="A0A4R7K240"/>
<protein>
    <recommendedName>
        <fullName evidence="2">Inner membrane protein YgaP-like transmembrane domain-containing protein</fullName>
    </recommendedName>
</protein>
<proteinExistence type="predicted"/>
<keyword evidence="1" id="KW-1133">Transmembrane helix</keyword>
<organism evidence="3 4">
    <name type="scientific">Halospina denitrificans</name>
    <dbReference type="NCBI Taxonomy" id="332522"/>
    <lineage>
        <taxon>Bacteria</taxon>
        <taxon>Pseudomonadati</taxon>
        <taxon>Pseudomonadota</taxon>
        <taxon>Gammaproteobacteria</taxon>
        <taxon>Halospina</taxon>
    </lineage>
</organism>
<keyword evidence="4" id="KW-1185">Reference proteome</keyword>
<reference evidence="3 4" key="1">
    <citation type="submission" date="2019-03" db="EMBL/GenBank/DDBJ databases">
        <title>Genomic Encyclopedia of Type Strains, Phase IV (KMG-IV): sequencing the most valuable type-strain genomes for metagenomic binning, comparative biology and taxonomic classification.</title>
        <authorList>
            <person name="Goeker M."/>
        </authorList>
    </citation>
    <scope>NUCLEOTIDE SEQUENCE [LARGE SCALE GENOMIC DNA]</scope>
    <source>
        <strain evidence="3 4">DSM 15505</strain>
    </source>
</reference>
<keyword evidence="1" id="KW-0812">Transmembrane</keyword>
<accession>A0A4R7K240</accession>
<dbReference type="Pfam" id="PF11127">
    <property type="entry name" value="YgaP-like_TM"/>
    <property type="match status" value="1"/>
</dbReference>
<evidence type="ECO:0000259" key="2">
    <source>
        <dbReference type="Pfam" id="PF11127"/>
    </source>
</evidence>
<dbReference type="Gene3D" id="6.10.140.1340">
    <property type="match status" value="1"/>
</dbReference>
<dbReference type="InterPro" id="IPR021309">
    <property type="entry name" value="YgaP-like_TM"/>
</dbReference>
<dbReference type="RefSeq" id="WP_133734910.1">
    <property type="nucleotide sequence ID" value="NZ_SOAX01000001.1"/>
</dbReference>
<feature type="transmembrane region" description="Helical" evidence="1">
    <location>
        <begin position="7"/>
        <end position="25"/>
    </location>
</feature>
<feature type="domain" description="Inner membrane protein YgaP-like transmembrane" evidence="2">
    <location>
        <begin position="2"/>
        <end position="57"/>
    </location>
</feature>
<evidence type="ECO:0000313" key="3">
    <source>
        <dbReference type="EMBL" id="TDT44536.1"/>
    </source>
</evidence>